<reference evidence="2 3" key="1">
    <citation type="journal article" date="2019" name="Sci. Rep.">
        <title>A high-quality genome of Eragrostis curvula grass provides insights into Poaceae evolution and supports new strategies to enhance forage quality.</title>
        <authorList>
            <person name="Carballo J."/>
            <person name="Santos B.A.C.M."/>
            <person name="Zappacosta D."/>
            <person name="Garbus I."/>
            <person name="Selva J.P."/>
            <person name="Gallo C.A."/>
            <person name="Diaz A."/>
            <person name="Albertini E."/>
            <person name="Caccamo M."/>
            <person name="Echenique V."/>
        </authorList>
    </citation>
    <scope>NUCLEOTIDE SEQUENCE [LARGE SCALE GENOMIC DNA]</scope>
    <source>
        <strain evidence="3">cv. Victoria</strain>
        <tissue evidence="2">Leaf</tissue>
    </source>
</reference>
<comment type="caution">
    <text evidence="2">The sequence shown here is derived from an EMBL/GenBank/DDBJ whole genome shotgun (WGS) entry which is preliminary data.</text>
</comment>
<evidence type="ECO:0000313" key="2">
    <source>
        <dbReference type="EMBL" id="TVU31073.1"/>
    </source>
</evidence>
<organism evidence="2 3">
    <name type="scientific">Eragrostis curvula</name>
    <name type="common">weeping love grass</name>
    <dbReference type="NCBI Taxonomy" id="38414"/>
    <lineage>
        <taxon>Eukaryota</taxon>
        <taxon>Viridiplantae</taxon>
        <taxon>Streptophyta</taxon>
        <taxon>Embryophyta</taxon>
        <taxon>Tracheophyta</taxon>
        <taxon>Spermatophyta</taxon>
        <taxon>Magnoliopsida</taxon>
        <taxon>Liliopsida</taxon>
        <taxon>Poales</taxon>
        <taxon>Poaceae</taxon>
        <taxon>PACMAD clade</taxon>
        <taxon>Chloridoideae</taxon>
        <taxon>Eragrostideae</taxon>
        <taxon>Eragrostidinae</taxon>
        <taxon>Eragrostis</taxon>
    </lineage>
</organism>
<protein>
    <submittedName>
        <fullName evidence="2">Uncharacterized protein</fullName>
    </submittedName>
</protein>
<evidence type="ECO:0000313" key="3">
    <source>
        <dbReference type="Proteomes" id="UP000324897"/>
    </source>
</evidence>
<feature type="compositionally biased region" description="Basic and acidic residues" evidence="1">
    <location>
        <begin position="102"/>
        <end position="124"/>
    </location>
</feature>
<name>A0A5J9V552_9POAL</name>
<dbReference type="Proteomes" id="UP000324897">
    <property type="component" value="Chromosome 1"/>
</dbReference>
<dbReference type="Gramene" id="TVU31073">
    <property type="protein sequence ID" value="TVU31073"/>
    <property type="gene ID" value="EJB05_22741"/>
</dbReference>
<gene>
    <name evidence="2" type="ORF">EJB05_22741</name>
</gene>
<keyword evidence="3" id="KW-1185">Reference proteome</keyword>
<feature type="region of interest" description="Disordered" evidence="1">
    <location>
        <begin position="1"/>
        <end position="26"/>
    </location>
</feature>
<sequence length="197" mass="21398">MSHGDEVAVLGETGTPVVQRGGEEGWEARNVDMELSGEVASTEEASWARCAEAALGGGSRGRGRWSAARCRERWGRMATRMGRDASRRRSAGKKGGRSHRVVGREARDDVAEVTRVRGERDEAGRGPTSRSHGSVWRRARRSDALTCLWPRLIGKELRSGSVASQSSSACCGSTGLATEGGFGGGRQWRRRGEERNW</sequence>
<proteinExistence type="predicted"/>
<feature type="compositionally biased region" description="Basic residues" evidence="1">
    <location>
        <begin position="88"/>
        <end position="101"/>
    </location>
</feature>
<accession>A0A5J9V552</accession>
<feature type="region of interest" description="Disordered" evidence="1">
    <location>
        <begin position="80"/>
        <end position="135"/>
    </location>
</feature>
<dbReference type="AlphaFoldDB" id="A0A5J9V552"/>
<feature type="region of interest" description="Disordered" evidence="1">
    <location>
        <begin position="165"/>
        <end position="197"/>
    </location>
</feature>
<evidence type="ECO:0000256" key="1">
    <source>
        <dbReference type="SAM" id="MobiDB-lite"/>
    </source>
</evidence>
<feature type="compositionally biased region" description="Low complexity" evidence="1">
    <location>
        <begin position="165"/>
        <end position="177"/>
    </location>
</feature>
<dbReference type="EMBL" id="RWGY01000011">
    <property type="protein sequence ID" value="TVU31073.1"/>
    <property type="molecule type" value="Genomic_DNA"/>
</dbReference>
<feature type="non-terminal residue" evidence="2">
    <location>
        <position position="1"/>
    </location>
</feature>